<dbReference type="SUPFAM" id="SSF55961">
    <property type="entry name" value="Bet v1-like"/>
    <property type="match status" value="1"/>
</dbReference>
<evidence type="ECO:0000259" key="2">
    <source>
        <dbReference type="Pfam" id="PF00407"/>
    </source>
</evidence>
<dbReference type="InterPro" id="IPR000916">
    <property type="entry name" value="Bet_v_I/MLP"/>
</dbReference>
<keyword evidence="4" id="KW-1185">Reference proteome</keyword>
<proteinExistence type="inferred from homology"/>
<comment type="caution">
    <text evidence="3">The sequence shown here is derived from an EMBL/GenBank/DDBJ whole genome shotgun (WGS) entry which is preliminary data.</text>
</comment>
<comment type="similarity">
    <text evidence="1">Belongs to the BetVI family.</text>
</comment>
<organism evidence="3 4">
    <name type="scientific">Tanacetum coccineum</name>
    <dbReference type="NCBI Taxonomy" id="301880"/>
    <lineage>
        <taxon>Eukaryota</taxon>
        <taxon>Viridiplantae</taxon>
        <taxon>Streptophyta</taxon>
        <taxon>Embryophyta</taxon>
        <taxon>Tracheophyta</taxon>
        <taxon>Spermatophyta</taxon>
        <taxon>Magnoliopsida</taxon>
        <taxon>eudicotyledons</taxon>
        <taxon>Gunneridae</taxon>
        <taxon>Pentapetalae</taxon>
        <taxon>asterids</taxon>
        <taxon>campanulids</taxon>
        <taxon>Asterales</taxon>
        <taxon>Asteraceae</taxon>
        <taxon>Asteroideae</taxon>
        <taxon>Anthemideae</taxon>
        <taxon>Anthemidinae</taxon>
        <taxon>Tanacetum</taxon>
    </lineage>
</organism>
<sequence length="117" mass="12588">MSVINREFEVSSSLPADKLFKLCLDFDTLAPKIEPQAFKSIDLIKGDGGVGSIKRTTYGDAVPFTSAKYKIDAIDARNFSATYTVFEGDALMGLDSATHHFKLVPSADGGAVFHGLL</sequence>
<evidence type="ECO:0000313" key="4">
    <source>
        <dbReference type="Proteomes" id="UP001151760"/>
    </source>
</evidence>
<dbReference type="Pfam" id="PF00407">
    <property type="entry name" value="Bet_v_1"/>
    <property type="match status" value="1"/>
</dbReference>
<dbReference type="PANTHER" id="PTHR31213">
    <property type="entry name" value="OS08G0374000 PROTEIN-RELATED"/>
    <property type="match status" value="1"/>
</dbReference>
<dbReference type="PRINTS" id="PR00634">
    <property type="entry name" value="BETALLERGEN"/>
</dbReference>
<feature type="domain" description="Bet v I/Major latex protein" evidence="2">
    <location>
        <begin position="7"/>
        <end position="113"/>
    </location>
</feature>
<accession>A0ABQ5J768</accession>
<dbReference type="Proteomes" id="UP001151760">
    <property type="component" value="Unassembled WGS sequence"/>
</dbReference>
<dbReference type="InterPro" id="IPR023393">
    <property type="entry name" value="START-like_dom_sf"/>
</dbReference>
<name>A0ABQ5J768_9ASTR</name>
<evidence type="ECO:0000256" key="1">
    <source>
        <dbReference type="ARBA" id="ARBA00009744"/>
    </source>
</evidence>
<dbReference type="Gene3D" id="3.30.530.20">
    <property type="match status" value="1"/>
</dbReference>
<dbReference type="PANTHER" id="PTHR31213:SF55">
    <property type="entry name" value="STRESS-INDUCED PROTEIN SAM22"/>
    <property type="match status" value="1"/>
</dbReference>
<dbReference type="CDD" id="cd07816">
    <property type="entry name" value="Bet_v1-like"/>
    <property type="match status" value="1"/>
</dbReference>
<reference evidence="3" key="1">
    <citation type="journal article" date="2022" name="Int. J. Mol. Sci.">
        <title>Draft Genome of Tanacetum Coccineum: Genomic Comparison of Closely Related Tanacetum-Family Plants.</title>
        <authorList>
            <person name="Yamashiro T."/>
            <person name="Shiraishi A."/>
            <person name="Nakayama K."/>
            <person name="Satake H."/>
        </authorList>
    </citation>
    <scope>NUCLEOTIDE SEQUENCE</scope>
</reference>
<evidence type="ECO:0000313" key="3">
    <source>
        <dbReference type="EMBL" id="GJU07378.1"/>
    </source>
</evidence>
<dbReference type="InterPro" id="IPR050279">
    <property type="entry name" value="Plant_def-hormone_signal"/>
</dbReference>
<dbReference type="InterPro" id="IPR024949">
    <property type="entry name" value="Bet_v_I_allergen"/>
</dbReference>
<protein>
    <recommendedName>
        <fullName evidence="2">Bet v I/Major latex protein domain-containing protein</fullName>
    </recommendedName>
</protein>
<dbReference type="EMBL" id="BQNB010021533">
    <property type="protein sequence ID" value="GJU07378.1"/>
    <property type="molecule type" value="Genomic_DNA"/>
</dbReference>
<gene>
    <name evidence="3" type="ORF">Tco_1123808</name>
</gene>
<reference evidence="3" key="2">
    <citation type="submission" date="2022-01" db="EMBL/GenBank/DDBJ databases">
        <authorList>
            <person name="Yamashiro T."/>
            <person name="Shiraishi A."/>
            <person name="Satake H."/>
            <person name="Nakayama K."/>
        </authorList>
    </citation>
    <scope>NUCLEOTIDE SEQUENCE</scope>
</reference>